<dbReference type="InterPro" id="IPR029052">
    <property type="entry name" value="Metallo-depent_PP-like"/>
</dbReference>
<dbReference type="AlphaFoldDB" id="A0A2P7EEE2"/>
<keyword evidence="2" id="KW-1185">Reference proteome</keyword>
<protein>
    <submittedName>
        <fullName evidence="1">Uncharacterized protein</fullName>
    </submittedName>
</protein>
<evidence type="ECO:0000313" key="1">
    <source>
        <dbReference type="EMBL" id="PSI01469.1"/>
    </source>
</evidence>
<gene>
    <name evidence="1" type="ORF">C7K08_08000</name>
</gene>
<dbReference type="EMBL" id="PXVC01000031">
    <property type="protein sequence ID" value="PSI01469.1"/>
    <property type="molecule type" value="Genomic_DNA"/>
</dbReference>
<sequence>MVGLGCIQCQISNQQQNWAREQLASSSARKAKIRIALEHLPLRGVSRGRDQPGEVLDQANKLQQILEIGGVHAYVSWI</sequence>
<reference evidence="2" key="1">
    <citation type="submission" date="2018-03" db="EMBL/GenBank/DDBJ databases">
        <title>Ecological and genomic features of two cosmopolitan and abundant freshwater picocyanobacteria.</title>
        <authorList>
            <person name="Cabello-Yeves P.J."/>
            <person name="Picazo A."/>
            <person name="Camacho A."/>
            <person name="Callieri C."/>
            <person name="Rosselli R."/>
            <person name="Roda-Garcia J."/>
            <person name="Coutinho F.H."/>
            <person name="Rodriguez-Valera F."/>
        </authorList>
    </citation>
    <scope>NUCLEOTIDE SEQUENCE [LARGE SCALE GENOMIC DNA]</scope>
    <source>
        <strain evidence="2">Tous</strain>
    </source>
</reference>
<accession>A0A2P7EEE2</accession>
<dbReference type="SUPFAM" id="SSF56300">
    <property type="entry name" value="Metallo-dependent phosphatases"/>
    <property type="match status" value="1"/>
</dbReference>
<organism evidence="1 2">
    <name type="scientific">Synechococcus lacustris str. Tous</name>
    <dbReference type="NCBI Taxonomy" id="1910958"/>
    <lineage>
        <taxon>Bacteria</taxon>
        <taxon>Bacillati</taxon>
        <taxon>Cyanobacteriota</taxon>
        <taxon>Cyanophyceae</taxon>
        <taxon>Synechococcales</taxon>
        <taxon>Synechococcaceae</taxon>
        <taxon>Synechococcus</taxon>
    </lineage>
</organism>
<proteinExistence type="predicted"/>
<name>A0A2P7EEE2_9SYNE</name>
<comment type="caution">
    <text evidence="1">The sequence shown here is derived from an EMBL/GenBank/DDBJ whole genome shotgun (WGS) entry which is preliminary data.</text>
</comment>
<dbReference type="Proteomes" id="UP000240206">
    <property type="component" value="Unassembled WGS sequence"/>
</dbReference>
<evidence type="ECO:0000313" key="2">
    <source>
        <dbReference type="Proteomes" id="UP000240206"/>
    </source>
</evidence>